<protein>
    <submittedName>
        <fullName evidence="2">Putative transposase</fullName>
    </submittedName>
</protein>
<organism evidence="2">
    <name type="scientific">Streptomyces platensis</name>
    <dbReference type="NCBI Taxonomy" id="58346"/>
    <lineage>
        <taxon>Bacteria</taxon>
        <taxon>Bacillati</taxon>
        <taxon>Actinomycetota</taxon>
        <taxon>Actinomycetes</taxon>
        <taxon>Kitasatosporales</taxon>
        <taxon>Streptomycetaceae</taxon>
        <taxon>Streptomyces</taxon>
    </lineage>
</organism>
<feature type="compositionally biased region" description="Basic and acidic residues" evidence="1">
    <location>
        <begin position="151"/>
        <end position="166"/>
    </location>
</feature>
<proteinExistence type="predicted"/>
<name>D3Y142_STRPT</name>
<dbReference type="EMBL" id="GU384160">
    <property type="protein sequence ID" value="ADC52806.1"/>
    <property type="molecule type" value="Genomic_DNA"/>
</dbReference>
<feature type="region of interest" description="Disordered" evidence="1">
    <location>
        <begin position="150"/>
        <end position="176"/>
    </location>
</feature>
<evidence type="ECO:0000256" key="1">
    <source>
        <dbReference type="SAM" id="MobiDB-lite"/>
    </source>
</evidence>
<accession>D3Y142</accession>
<sequence>MTLCQLGPLIGISKSAIDRVIDHLGPLLALQPRKRFPVPQGHRAHRGRPLGAHPRPLGVAEQSKNYRYATVHQVVIDADSRMGVAVAQSLPGREYDSTWQAWTATSMCKAARGRCGPRYESSLRRPPYRRAPSRPEYPEYLEGVTAQAAEARFKDRRPSPGQEDRPLGGTGCLPRDLHRGAHQAGAWLLRDGPPTQRLVPGQLSRLRALLTTQARRYGIAPPGHRAVRVPLRPGEHLATSAAGCRLRAPGTPRQLVA</sequence>
<reference evidence="2" key="1">
    <citation type="journal article" date="2010" name="Environ. Microbiol.">
        <title>Coevolution of antibiotic production and counter-resistance in soil bacteria.</title>
        <authorList>
            <person name="Laskaris P."/>
            <person name="Tolba S."/>
            <person name="Calvo-Bado L."/>
            <person name="Wellington L."/>
        </authorList>
    </citation>
    <scope>NUCLEOTIDE SEQUENCE</scope>
    <source>
        <strain evidence="2">CR50</strain>
    </source>
</reference>
<dbReference type="AlphaFoldDB" id="D3Y142"/>
<evidence type="ECO:0000313" key="2">
    <source>
        <dbReference type="EMBL" id="ADC52806.1"/>
    </source>
</evidence>